<organism evidence="1 2">
    <name type="scientific">Tectimicrobiota bacterium</name>
    <dbReference type="NCBI Taxonomy" id="2528274"/>
    <lineage>
        <taxon>Bacteria</taxon>
        <taxon>Pseudomonadati</taxon>
        <taxon>Nitrospinota/Tectimicrobiota group</taxon>
        <taxon>Candidatus Tectimicrobiota</taxon>
    </lineage>
</organism>
<dbReference type="Proteomes" id="UP000712673">
    <property type="component" value="Unassembled WGS sequence"/>
</dbReference>
<gene>
    <name evidence="1" type="ORF">FJZ47_08560</name>
</gene>
<accession>A0A937VZ91</accession>
<sequence length="63" mass="7435">MMCIVDRINAPTTIEEDLGPKKELYEQVFKTFEYFCVNPDGHTLQGWRLVETRYVSLRPNERG</sequence>
<evidence type="ECO:0000313" key="2">
    <source>
        <dbReference type="Proteomes" id="UP000712673"/>
    </source>
</evidence>
<dbReference type="EMBL" id="VGLS01000208">
    <property type="protein sequence ID" value="MBM3223836.1"/>
    <property type="molecule type" value="Genomic_DNA"/>
</dbReference>
<evidence type="ECO:0000313" key="1">
    <source>
        <dbReference type="EMBL" id="MBM3223836.1"/>
    </source>
</evidence>
<protein>
    <submittedName>
        <fullName evidence="1">Uncharacterized protein</fullName>
    </submittedName>
</protein>
<name>A0A937VZ91_UNCTE</name>
<dbReference type="AlphaFoldDB" id="A0A937VZ91"/>
<proteinExistence type="predicted"/>
<reference evidence="1" key="1">
    <citation type="submission" date="2019-03" db="EMBL/GenBank/DDBJ databases">
        <title>Lake Tanganyika Metagenome-Assembled Genomes (MAGs).</title>
        <authorList>
            <person name="Tran P."/>
        </authorList>
    </citation>
    <scope>NUCLEOTIDE SEQUENCE</scope>
    <source>
        <strain evidence="1">K_DeepCast_65m_m2_066</strain>
    </source>
</reference>
<comment type="caution">
    <text evidence="1">The sequence shown here is derived from an EMBL/GenBank/DDBJ whole genome shotgun (WGS) entry which is preliminary data.</text>
</comment>